<feature type="domain" description="Shikimate dehydrogenase substrate binding N-terminal" evidence="1">
    <location>
        <begin position="11"/>
        <end position="91"/>
    </location>
</feature>
<dbReference type="InterPro" id="IPR036291">
    <property type="entry name" value="NAD(P)-bd_dom_sf"/>
</dbReference>
<dbReference type="InterPro" id="IPR046346">
    <property type="entry name" value="Aminoacid_DH-like_N_sf"/>
</dbReference>
<dbReference type="STRING" id="1392247.A0A3N4KHH8"/>
<dbReference type="PANTHER" id="PTHR21089">
    <property type="entry name" value="SHIKIMATE DEHYDROGENASE"/>
    <property type="match status" value="1"/>
</dbReference>
<dbReference type="InParanoid" id="A0A3N4KHH8"/>
<dbReference type="EMBL" id="ML119147">
    <property type="protein sequence ID" value="RPB09950.1"/>
    <property type="molecule type" value="Genomic_DNA"/>
</dbReference>
<dbReference type="Pfam" id="PF08501">
    <property type="entry name" value="Shikimate_dh_N"/>
    <property type="match status" value="1"/>
</dbReference>
<name>A0A3N4KHH8_9PEZI</name>
<reference evidence="2 3" key="1">
    <citation type="journal article" date="2018" name="Nat. Ecol. Evol.">
        <title>Pezizomycetes genomes reveal the molecular basis of ectomycorrhizal truffle lifestyle.</title>
        <authorList>
            <person name="Murat C."/>
            <person name="Payen T."/>
            <person name="Noel B."/>
            <person name="Kuo A."/>
            <person name="Morin E."/>
            <person name="Chen J."/>
            <person name="Kohler A."/>
            <person name="Krizsan K."/>
            <person name="Balestrini R."/>
            <person name="Da Silva C."/>
            <person name="Montanini B."/>
            <person name="Hainaut M."/>
            <person name="Levati E."/>
            <person name="Barry K.W."/>
            <person name="Belfiori B."/>
            <person name="Cichocki N."/>
            <person name="Clum A."/>
            <person name="Dockter R.B."/>
            <person name="Fauchery L."/>
            <person name="Guy J."/>
            <person name="Iotti M."/>
            <person name="Le Tacon F."/>
            <person name="Lindquist E.A."/>
            <person name="Lipzen A."/>
            <person name="Malagnac F."/>
            <person name="Mello A."/>
            <person name="Molinier V."/>
            <person name="Miyauchi S."/>
            <person name="Poulain J."/>
            <person name="Riccioni C."/>
            <person name="Rubini A."/>
            <person name="Sitrit Y."/>
            <person name="Splivallo R."/>
            <person name="Traeger S."/>
            <person name="Wang M."/>
            <person name="Zifcakova L."/>
            <person name="Wipf D."/>
            <person name="Zambonelli A."/>
            <person name="Paolocci F."/>
            <person name="Nowrousian M."/>
            <person name="Ottonello S."/>
            <person name="Baldrian P."/>
            <person name="Spatafora J.W."/>
            <person name="Henrissat B."/>
            <person name="Nagy L.G."/>
            <person name="Aury J.M."/>
            <person name="Wincker P."/>
            <person name="Grigoriev I.V."/>
            <person name="Bonfante P."/>
            <person name="Martin F.M."/>
        </authorList>
    </citation>
    <scope>NUCLEOTIDE SEQUENCE [LARGE SCALE GENOMIC DNA]</scope>
    <source>
        <strain evidence="2 3">CCBAS932</strain>
    </source>
</reference>
<dbReference type="GO" id="GO:0019632">
    <property type="term" value="P:shikimate metabolic process"/>
    <property type="evidence" value="ECO:0007669"/>
    <property type="project" value="TreeGrafter"/>
</dbReference>
<gene>
    <name evidence="2" type="ORF">P167DRAFT_607623</name>
</gene>
<dbReference type="InterPro" id="IPR013708">
    <property type="entry name" value="Shikimate_DH-bd_N"/>
</dbReference>
<keyword evidence="3" id="KW-1185">Reference proteome</keyword>
<dbReference type="AlphaFoldDB" id="A0A3N4KHH8"/>
<proteinExistence type="predicted"/>
<dbReference type="Gene3D" id="3.40.50.10860">
    <property type="entry name" value="Leucine Dehydrogenase, chain A, domain 1"/>
    <property type="match status" value="1"/>
</dbReference>
<dbReference type="GO" id="GO:0004764">
    <property type="term" value="F:shikimate 3-dehydrogenase (NADP+) activity"/>
    <property type="evidence" value="ECO:0007669"/>
    <property type="project" value="InterPro"/>
</dbReference>
<dbReference type="SUPFAM" id="SSF53223">
    <property type="entry name" value="Aminoacid dehydrogenase-like, N-terminal domain"/>
    <property type="match status" value="1"/>
</dbReference>
<dbReference type="CDD" id="cd01065">
    <property type="entry name" value="NAD_bind_Shikimate_DH"/>
    <property type="match status" value="1"/>
</dbReference>
<evidence type="ECO:0000313" key="3">
    <source>
        <dbReference type="Proteomes" id="UP000277580"/>
    </source>
</evidence>
<sequence length="305" mass="33403">MTTPSQRFYYLAGQGVRHSIAPTVHQTVADALGLPWTFKLLDIPSVEELMSVFRQPDFAAGVVTMPYKKTIMPHLDRLDELCTTLGSCNNVYIDGDGKLVGSNTDWIGILECLRTASEKGVGKPAMVIGAGGASRAAVYALFAHLKCATIYVINRDDQEVADLQSDAQAYGEAGPTIVHVKSLSQIESIAAEELPAYVVGTVPDFEPQTESEIEASKIVKYVFEKTLEEGRGVFLDMCFNPRKTRLLKAAGEQGWKTVEGINIIGWQLERQYTLWAGAEAAKNIPYDKAWEALRKAADASTIINK</sequence>
<dbReference type="GO" id="GO:0009423">
    <property type="term" value="P:chorismate biosynthetic process"/>
    <property type="evidence" value="ECO:0007669"/>
    <property type="project" value="TreeGrafter"/>
</dbReference>
<accession>A0A3N4KHH8</accession>
<dbReference type="PANTHER" id="PTHR21089:SF26">
    <property type="entry name" value="AROM POLYPEPTIDE, PUTATIVE-RELATED"/>
    <property type="match status" value="1"/>
</dbReference>
<protein>
    <submittedName>
        <fullName evidence="2">Quinate 5-dehydrogenase, protein</fullName>
    </submittedName>
</protein>
<dbReference type="OrthoDB" id="204377at2759"/>
<dbReference type="InterPro" id="IPR022893">
    <property type="entry name" value="Shikimate_DH_fam"/>
</dbReference>
<dbReference type="SUPFAM" id="SSF51735">
    <property type="entry name" value="NAD(P)-binding Rossmann-fold domains"/>
    <property type="match status" value="1"/>
</dbReference>
<organism evidence="2 3">
    <name type="scientific">Morchella conica CCBAS932</name>
    <dbReference type="NCBI Taxonomy" id="1392247"/>
    <lineage>
        <taxon>Eukaryota</taxon>
        <taxon>Fungi</taxon>
        <taxon>Dikarya</taxon>
        <taxon>Ascomycota</taxon>
        <taxon>Pezizomycotina</taxon>
        <taxon>Pezizomycetes</taxon>
        <taxon>Pezizales</taxon>
        <taxon>Morchellaceae</taxon>
        <taxon>Morchella</taxon>
    </lineage>
</organism>
<evidence type="ECO:0000313" key="2">
    <source>
        <dbReference type="EMBL" id="RPB09950.1"/>
    </source>
</evidence>
<dbReference type="Proteomes" id="UP000277580">
    <property type="component" value="Unassembled WGS sequence"/>
</dbReference>
<dbReference type="Gene3D" id="3.40.50.720">
    <property type="entry name" value="NAD(P)-binding Rossmann-like Domain"/>
    <property type="match status" value="1"/>
</dbReference>
<evidence type="ECO:0000259" key="1">
    <source>
        <dbReference type="Pfam" id="PF08501"/>
    </source>
</evidence>